<keyword evidence="2" id="KW-0964">Secreted</keyword>
<dbReference type="Proteomes" id="UP001163046">
    <property type="component" value="Unassembled WGS sequence"/>
</dbReference>
<keyword evidence="4 7" id="KW-0378">Hydrolase</keyword>
<dbReference type="GO" id="GO:0005615">
    <property type="term" value="C:extracellular space"/>
    <property type="evidence" value="ECO:0007669"/>
    <property type="project" value="TreeGrafter"/>
</dbReference>
<dbReference type="PROSITE" id="PS50041">
    <property type="entry name" value="C_TYPE_LECTIN_2"/>
    <property type="match status" value="1"/>
</dbReference>
<dbReference type="InterPro" id="IPR043504">
    <property type="entry name" value="Peptidase_S1_PA_chymotrypsin"/>
</dbReference>
<dbReference type="AlphaFoldDB" id="A0A9W9ZP40"/>
<dbReference type="InterPro" id="IPR033116">
    <property type="entry name" value="TRYPSIN_SER"/>
</dbReference>
<dbReference type="Pfam" id="PF00059">
    <property type="entry name" value="Lectin_C"/>
    <property type="match status" value="1"/>
</dbReference>
<dbReference type="PANTHER" id="PTHR24264:SF65">
    <property type="entry name" value="SRCR DOMAIN-CONTAINING PROTEIN"/>
    <property type="match status" value="1"/>
</dbReference>
<evidence type="ECO:0000256" key="6">
    <source>
        <dbReference type="ARBA" id="ARBA00023157"/>
    </source>
</evidence>
<dbReference type="FunFam" id="2.40.10.10:FF:000003">
    <property type="entry name" value="Transmembrane serine protease 3"/>
    <property type="match status" value="1"/>
</dbReference>
<gene>
    <name evidence="10" type="ORF">OS493_018623</name>
</gene>
<dbReference type="SMART" id="SM00034">
    <property type="entry name" value="CLECT"/>
    <property type="match status" value="1"/>
</dbReference>
<comment type="subcellular location">
    <subcellularLocation>
        <location evidence="1">Secreted</location>
    </subcellularLocation>
</comment>
<sequence>MSWSNANSECRESRATLVSITSSKEQDLVQKLMRRRSEGTYGFWIGLKRSSINTFSWEDRNLLTYTKWSRGEPNNWGRNEDCVYMSSVTGGWLDSQCTRPLPFICKLSLAGDLPTDLPTATPSPPAQVSCGVKATNRSSASGFSIGQIVGGKISTPGAWPWQVAILCKTCNTQDCGGTLVSAYHVVTAAHCVPSSINTFINNYKVRLGEHHFDTTEGYEQDIDIAAVYMHASYVAASHDRDIAVIKLASPATFNSRVGPVCLQSSNVDFPPGTPCTVTGWGRTRQGGTTSRVLREAMVPIISDAKCKQNYRPDLITSNMLCAGFSGGGIDACQGDSGGPLVCKKDDRWHLVGTTSWGWGCAGQYYGVYTNIAAQYNWIKANML</sequence>
<dbReference type="Pfam" id="PF00089">
    <property type="entry name" value="Trypsin"/>
    <property type="match status" value="1"/>
</dbReference>
<dbReference type="PROSITE" id="PS00135">
    <property type="entry name" value="TRYPSIN_SER"/>
    <property type="match status" value="1"/>
</dbReference>
<evidence type="ECO:0000256" key="3">
    <source>
        <dbReference type="ARBA" id="ARBA00022670"/>
    </source>
</evidence>
<protein>
    <submittedName>
        <fullName evidence="10">Uncharacterized protein</fullName>
    </submittedName>
</protein>
<dbReference type="PROSITE" id="PS50240">
    <property type="entry name" value="TRYPSIN_DOM"/>
    <property type="match status" value="1"/>
</dbReference>
<accession>A0A9W9ZP40</accession>
<dbReference type="Gene3D" id="2.40.10.10">
    <property type="entry name" value="Trypsin-like serine proteases"/>
    <property type="match status" value="1"/>
</dbReference>
<evidence type="ECO:0000256" key="7">
    <source>
        <dbReference type="RuleBase" id="RU363034"/>
    </source>
</evidence>
<keyword evidence="11" id="KW-1185">Reference proteome</keyword>
<dbReference type="GO" id="GO:0006508">
    <property type="term" value="P:proteolysis"/>
    <property type="evidence" value="ECO:0007669"/>
    <property type="project" value="UniProtKB-KW"/>
</dbReference>
<reference evidence="10" key="1">
    <citation type="submission" date="2023-01" db="EMBL/GenBank/DDBJ databases">
        <title>Genome assembly of the deep-sea coral Lophelia pertusa.</title>
        <authorList>
            <person name="Herrera S."/>
            <person name="Cordes E."/>
        </authorList>
    </citation>
    <scope>NUCLEOTIDE SEQUENCE</scope>
    <source>
        <strain evidence="10">USNM1676648</strain>
        <tissue evidence="10">Polyp</tissue>
    </source>
</reference>
<dbReference type="InterPro" id="IPR018378">
    <property type="entry name" value="C-type_lectin_CS"/>
</dbReference>
<dbReference type="InterPro" id="IPR050127">
    <property type="entry name" value="Serine_Proteases_S1"/>
</dbReference>
<dbReference type="SUPFAM" id="SSF50494">
    <property type="entry name" value="Trypsin-like serine proteases"/>
    <property type="match status" value="1"/>
</dbReference>
<organism evidence="10 11">
    <name type="scientific">Desmophyllum pertusum</name>
    <dbReference type="NCBI Taxonomy" id="174260"/>
    <lineage>
        <taxon>Eukaryota</taxon>
        <taxon>Metazoa</taxon>
        <taxon>Cnidaria</taxon>
        <taxon>Anthozoa</taxon>
        <taxon>Hexacorallia</taxon>
        <taxon>Scleractinia</taxon>
        <taxon>Caryophylliina</taxon>
        <taxon>Caryophylliidae</taxon>
        <taxon>Desmophyllum</taxon>
    </lineage>
</organism>
<dbReference type="InterPro" id="IPR009003">
    <property type="entry name" value="Peptidase_S1_PA"/>
</dbReference>
<dbReference type="InterPro" id="IPR001314">
    <property type="entry name" value="Peptidase_S1A"/>
</dbReference>
<dbReference type="InterPro" id="IPR016186">
    <property type="entry name" value="C-type_lectin-like/link_sf"/>
</dbReference>
<dbReference type="SMART" id="SM00020">
    <property type="entry name" value="Tryp_SPc"/>
    <property type="match status" value="1"/>
</dbReference>
<evidence type="ECO:0000259" key="8">
    <source>
        <dbReference type="PROSITE" id="PS50041"/>
    </source>
</evidence>
<evidence type="ECO:0000256" key="1">
    <source>
        <dbReference type="ARBA" id="ARBA00004613"/>
    </source>
</evidence>
<evidence type="ECO:0000313" key="11">
    <source>
        <dbReference type="Proteomes" id="UP001163046"/>
    </source>
</evidence>
<feature type="domain" description="Peptidase S1" evidence="9">
    <location>
        <begin position="148"/>
        <end position="383"/>
    </location>
</feature>
<evidence type="ECO:0000256" key="5">
    <source>
        <dbReference type="ARBA" id="ARBA00022825"/>
    </source>
</evidence>
<dbReference type="InterPro" id="IPR001304">
    <property type="entry name" value="C-type_lectin-like"/>
</dbReference>
<proteinExistence type="predicted"/>
<dbReference type="Gene3D" id="3.10.100.10">
    <property type="entry name" value="Mannose-Binding Protein A, subunit A"/>
    <property type="match status" value="1"/>
</dbReference>
<evidence type="ECO:0000313" key="10">
    <source>
        <dbReference type="EMBL" id="KAJ7384935.1"/>
    </source>
</evidence>
<comment type="caution">
    <text evidence="10">The sequence shown here is derived from an EMBL/GenBank/DDBJ whole genome shotgun (WGS) entry which is preliminary data.</text>
</comment>
<evidence type="ECO:0000259" key="9">
    <source>
        <dbReference type="PROSITE" id="PS50240"/>
    </source>
</evidence>
<keyword evidence="6" id="KW-1015">Disulfide bond</keyword>
<evidence type="ECO:0000256" key="2">
    <source>
        <dbReference type="ARBA" id="ARBA00022525"/>
    </source>
</evidence>
<dbReference type="CDD" id="cd00037">
    <property type="entry name" value="CLECT"/>
    <property type="match status" value="1"/>
</dbReference>
<dbReference type="InterPro" id="IPR001254">
    <property type="entry name" value="Trypsin_dom"/>
</dbReference>
<dbReference type="PROSITE" id="PS00134">
    <property type="entry name" value="TRYPSIN_HIS"/>
    <property type="match status" value="1"/>
</dbReference>
<name>A0A9W9ZP40_9CNID</name>
<dbReference type="InterPro" id="IPR016187">
    <property type="entry name" value="CTDL_fold"/>
</dbReference>
<dbReference type="CDD" id="cd00190">
    <property type="entry name" value="Tryp_SPc"/>
    <property type="match status" value="1"/>
</dbReference>
<dbReference type="EMBL" id="MU825883">
    <property type="protein sequence ID" value="KAJ7384935.1"/>
    <property type="molecule type" value="Genomic_DNA"/>
</dbReference>
<dbReference type="PANTHER" id="PTHR24264">
    <property type="entry name" value="TRYPSIN-RELATED"/>
    <property type="match status" value="1"/>
</dbReference>
<dbReference type="PROSITE" id="PS00615">
    <property type="entry name" value="C_TYPE_LECTIN_1"/>
    <property type="match status" value="1"/>
</dbReference>
<dbReference type="GO" id="GO:0004252">
    <property type="term" value="F:serine-type endopeptidase activity"/>
    <property type="evidence" value="ECO:0007669"/>
    <property type="project" value="InterPro"/>
</dbReference>
<keyword evidence="5 7" id="KW-0720">Serine protease</keyword>
<dbReference type="OrthoDB" id="5958337at2759"/>
<keyword evidence="3 7" id="KW-0645">Protease</keyword>
<evidence type="ECO:0000256" key="4">
    <source>
        <dbReference type="ARBA" id="ARBA00022801"/>
    </source>
</evidence>
<feature type="domain" description="C-type lectin" evidence="8">
    <location>
        <begin position="1"/>
        <end position="106"/>
    </location>
</feature>
<dbReference type="PRINTS" id="PR00722">
    <property type="entry name" value="CHYMOTRYPSIN"/>
</dbReference>
<dbReference type="SUPFAM" id="SSF56436">
    <property type="entry name" value="C-type lectin-like"/>
    <property type="match status" value="1"/>
</dbReference>
<dbReference type="InterPro" id="IPR018114">
    <property type="entry name" value="TRYPSIN_HIS"/>
</dbReference>